<accession>A0ACC3TCX8</accession>
<keyword evidence="2" id="KW-1185">Reference proteome</keyword>
<protein>
    <submittedName>
        <fullName evidence="1">P-loop containing nucleoside triphosphate hydrolase protein</fullName>
    </submittedName>
</protein>
<comment type="caution">
    <text evidence="1">The sequence shown here is derived from an EMBL/GenBank/DDBJ whole genome shotgun (WGS) entry which is preliminary data.</text>
</comment>
<dbReference type="EMBL" id="MU970245">
    <property type="protein sequence ID" value="KAK9319007.1"/>
    <property type="molecule type" value="Genomic_DNA"/>
</dbReference>
<organism evidence="1 2">
    <name type="scientific">Lipomyces orientalis</name>
    <dbReference type="NCBI Taxonomy" id="1233043"/>
    <lineage>
        <taxon>Eukaryota</taxon>
        <taxon>Fungi</taxon>
        <taxon>Dikarya</taxon>
        <taxon>Ascomycota</taxon>
        <taxon>Saccharomycotina</taxon>
        <taxon>Lipomycetes</taxon>
        <taxon>Lipomycetales</taxon>
        <taxon>Lipomycetaceae</taxon>
        <taxon>Lipomyces</taxon>
    </lineage>
</organism>
<dbReference type="Proteomes" id="UP001489719">
    <property type="component" value="Unassembled WGS sequence"/>
</dbReference>
<gene>
    <name evidence="1" type="ORF">V1517DRAFT_333912</name>
</gene>
<reference evidence="2" key="1">
    <citation type="journal article" date="2024" name="Front. Bioeng. Biotechnol.">
        <title>Genome-scale model development and genomic sequencing of the oleaginous clade Lipomyces.</title>
        <authorList>
            <person name="Czajka J.J."/>
            <person name="Han Y."/>
            <person name="Kim J."/>
            <person name="Mondo S.J."/>
            <person name="Hofstad B.A."/>
            <person name="Robles A."/>
            <person name="Haridas S."/>
            <person name="Riley R."/>
            <person name="LaButti K."/>
            <person name="Pangilinan J."/>
            <person name="Andreopoulos W."/>
            <person name="Lipzen A."/>
            <person name="Yan J."/>
            <person name="Wang M."/>
            <person name="Ng V."/>
            <person name="Grigoriev I.V."/>
            <person name="Spatafora J.W."/>
            <person name="Magnuson J.K."/>
            <person name="Baker S.E."/>
            <person name="Pomraning K.R."/>
        </authorList>
    </citation>
    <scope>NUCLEOTIDE SEQUENCE [LARGE SCALE GENOMIC DNA]</scope>
    <source>
        <strain evidence="2">CBS 10300</strain>
    </source>
</reference>
<evidence type="ECO:0000313" key="1">
    <source>
        <dbReference type="EMBL" id="KAK9319007.1"/>
    </source>
</evidence>
<proteinExistence type="predicted"/>
<sequence length="438" mass="48244">MSKLASEHGMLKSTVPVKPRSFEALGLSKSLVVALNSMAIRRPSQIQIACIPQILKGRDCIGGARTGSGKTIAFAAPILEKLSEDPFGVFALVLTPTRELALQISEQFAALGASMNLKQAVIVGGMDMVTQGLALQKRPHVVVATPGRLADHISSSGEEAIAGLRRIKFLVLDEADRLLTPGFAEDLEVCMGVMTKAKNRQTLLFSATVSQSVMQLKESSENDIFIHEVGSNSISIPDTLGQTYLFIPTHVREAYLVSLLTLPLNEKKSAIVFVNRATTAEVLKQVLRIMDVRVTSLHSQLSQRERMDSLGRFRAEAARVLVATDVASRGLDIPVVQMVVNFDIPADPDDYIHRVGRTARAGRAGESISFVTEHDIVRIKAIEERVGKVMTKYEHVTESMVIRHSLQQTSNAKREALMDWERENSGSSRRKRKIEQRR</sequence>
<keyword evidence="1" id="KW-0378">Hydrolase</keyword>
<evidence type="ECO:0000313" key="2">
    <source>
        <dbReference type="Proteomes" id="UP001489719"/>
    </source>
</evidence>
<name>A0ACC3TCX8_9ASCO</name>